<feature type="signal peptide" evidence="2">
    <location>
        <begin position="1"/>
        <end position="18"/>
    </location>
</feature>
<reference evidence="4" key="1">
    <citation type="submission" date="2020-05" db="EMBL/GenBank/DDBJ databases">
        <title>Phylogenomic resolution of chytrid fungi.</title>
        <authorList>
            <person name="Stajich J.E."/>
            <person name="Amses K."/>
            <person name="Simmons R."/>
            <person name="Seto K."/>
            <person name="Myers J."/>
            <person name="Bonds A."/>
            <person name="Quandt C.A."/>
            <person name="Barry K."/>
            <person name="Liu P."/>
            <person name="Grigoriev I."/>
            <person name="Longcore J.E."/>
            <person name="James T.Y."/>
        </authorList>
    </citation>
    <scope>NUCLEOTIDE SEQUENCE</scope>
    <source>
        <strain evidence="4">JEL0318</strain>
    </source>
</reference>
<dbReference type="GO" id="GO:0005975">
    <property type="term" value="P:carbohydrate metabolic process"/>
    <property type="evidence" value="ECO:0007669"/>
    <property type="project" value="InterPro"/>
</dbReference>
<proteinExistence type="predicted"/>
<comment type="caution">
    <text evidence="4">The sequence shown here is derived from an EMBL/GenBank/DDBJ whole genome shotgun (WGS) entry which is preliminary data.</text>
</comment>
<evidence type="ECO:0000313" key="5">
    <source>
        <dbReference type="Proteomes" id="UP001212841"/>
    </source>
</evidence>
<dbReference type="SUPFAM" id="SSF52266">
    <property type="entry name" value="SGNH hydrolase"/>
    <property type="match status" value="1"/>
</dbReference>
<dbReference type="InterPro" id="IPR013830">
    <property type="entry name" value="SGNH_hydro"/>
</dbReference>
<dbReference type="GO" id="GO:0030248">
    <property type="term" value="F:cellulose binding"/>
    <property type="evidence" value="ECO:0007669"/>
    <property type="project" value="InterPro"/>
</dbReference>
<gene>
    <name evidence="4" type="ORF">HK097_006541</name>
</gene>
<dbReference type="SMART" id="SM00236">
    <property type="entry name" value="fCBD"/>
    <property type="match status" value="1"/>
</dbReference>
<dbReference type="Proteomes" id="UP001212841">
    <property type="component" value="Unassembled WGS sequence"/>
</dbReference>
<keyword evidence="5" id="KW-1185">Reference proteome</keyword>
<dbReference type="SUPFAM" id="SSF57180">
    <property type="entry name" value="Cellulose-binding domain"/>
    <property type="match status" value="1"/>
</dbReference>
<dbReference type="AlphaFoldDB" id="A0AAD5SCL5"/>
<dbReference type="Pfam" id="PF13472">
    <property type="entry name" value="Lipase_GDSL_2"/>
    <property type="match status" value="1"/>
</dbReference>
<sequence length="299" mass="31803">MKLFSLLSSSLALTAVSAVRVMPFGDSITGSTTQFPGCWRALLWQRLQQEGRTANLDFVGSGRTDASQCYGIQYDGDNEGHAGFRATDIANNNQLVGWLNTNPADIILMHLGTNDIFGNIATTNIIQSFTKLLTQMRAKNPNTKLIISQIIPAAVGTTSAYTSLNSQIPQWAAQYSTAQSPIIVVDNYTGFNAQSDLKDGVHPNRSGDQKIADKIYPALIAALGSGSVTTSAGTGGTTRTSTGIMTTTVRTTTTTTRTVAPSNCAAKWGQCGGQGWTGPTCCQSGSTCKFSNNWYSQCL</sequence>
<dbReference type="GO" id="GO:0004622">
    <property type="term" value="F:phosphatidylcholine lysophospholipase activity"/>
    <property type="evidence" value="ECO:0007669"/>
    <property type="project" value="TreeGrafter"/>
</dbReference>
<protein>
    <recommendedName>
        <fullName evidence="3">CBM1 domain-containing protein</fullName>
    </recommendedName>
</protein>
<feature type="chain" id="PRO_5042140150" description="CBM1 domain-containing protein" evidence="2">
    <location>
        <begin position="19"/>
        <end position="299"/>
    </location>
</feature>
<dbReference type="PANTHER" id="PTHR30383:SF2">
    <property type="entry name" value="CELLULOSE-BINDING PROTEIN"/>
    <property type="match status" value="1"/>
</dbReference>
<dbReference type="PANTHER" id="PTHR30383">
    <property type="entry name" value="THIOESTERASE 1/PROTEASE 1/LYSOPHOSPHOLIPASE L1"/>
    <property type="match status" value="1"/>
</dbReference>
<dbReference type="InterPro" id="IPR051532">
    <property type="entry name" value="Ester_Hydrolysis_Enzymes"/>
</dbReference>
<dbReference type="CDD" id="cd01833">
    <property type="entry name" value="XynB_like"/>
    <property type="match status" value="1"/>
</dbReference>
<dbReference type="InterPro" id="IPR036514">
    <property type="entry name" value="SGNH_hydro_sf"/>
</dbReference>
<evidence type="ECO:0000256" key="2">
    <source>
        <dbReference type="SAM" id="SignalP"/>
    </source>
</evidence>
<evidence type="ECO:0000256" key="1">
    <source>
        <dbReference type="ARBA" id="ARBA00022729"/>
    </source>
</evidence>
<dbReference type="GO" id="GO:0005576">
    <property type="term" value="C:extracellular region"/>
    <property type="evidence" value="ECO:0007669"/>
    <property type="project" value="InterPro"/>
</dbReference>
<dbReference type="Pfam" id="PF00734">
    <property type="entry name" value="CBM_1"/>
    <property type="match status" value="1"/>
</dbReference>
<dbReference type="EMBL" id="JADGJD010000306">
    <property type="protein sequence ID" value="KAJ3052313.1"/>
    <property type="molecule type" value="Genomic_DNA"/>
</dbReference>
<organism evidence="4 5">
    <name type="scientific">Rhizophlyctis rosea</name>
    <dbReference type="NCBI Taxonomy" id="64517"/>
    <lineage>
        <taxon>Eukaryota</taxon>
        <taxon>Fungi</taxon>
        <taxon>Fungi incertae sedis</taxon>
        <taxon>Chytridiomycota</taxon>
        <taxon>Chytridiomycota incertae sedis</taxon>
        <taxon>Chytridiomycetes</taxon>
        <taxon>Rhizophlyctidales</taxon>
        <taxon>Rhizophlyctidaceae</taxon>
        <taxon>Rhizophlyctis</taxon>
    </lineage>
</organism>
<feature type="domain" description="CBM1" evidence="3">
    <location>
        <begin position="263"/>
        <end position="299"/>
    </location>
</feature>
<keyword evidence="1 2" id="KW-0732">Signal</keyword>
<dbReference type="InterPro" id="IPR000254">
    <property type="entry name" value="CBD"/>
</dbReference>
<dbReference type="PROSITE" id="PS00562">
    <property type="entry name" value="CBM1_1"/>
    <property type="match status" value="1"/>
</dbReference>
<dbReference type="PROSITE" id="PS51164">
    <property type="entry name" value="CBM1_2"/>
    <property type="match status" value="1"/>
</dbReference>
<name>A0AAD5SCL5_9FUNG</name>
<dbReference type="InterPro" id="IPR035971">
    <property type="entry name" value="CBD_sf"/>
</dbReference>
<accession>A0AAD5SCL5</accession>
<evidence type="ECO:0000313" key="4">
    <source>
        <dbReference type="EMBL" id="KAJ3052313.1"/>
    </source>
</evidence>
<evidence type="ECO:0000259" key="3">
    <source>
        <dbReference type="PROSITE" id="PS51164"/>
    </source>
</evidence>
<dbReference type="Gene3D" id="3.40.50.1110">
    <property type="entry name" value="SGNH hydrolase"/>
    <property type="match status" value="1"/>
</dbReference>